<evidence type="ECO:0000256" key="6">
    <source>
        <dbReference type="SAM" id="MobiDB-lite"/>
    </source>
</evidence>
<evidence type="ECO:0000256" key="3">
    <source>
        <dbReference type="HAMAP-Rule" id="MF_01151"/>
    </source>
</evidence>
<comment type="subunit">
    <text evidence="3">Homodimer.</text>
</comment>
<dbReference type="PRINTS" id="PR00773">
    <property type="entry name" value="GRPEPROTEIN"/>
</dbReference>
<dbReference type="PANTHER" id="PTHR21237">
    <property type="entry name" value="GRPE PROTEIN"/>
    <property type="match status" value="1"/>
</dbReference>
<dbReference type="CDD" id="cd00446">
    <property type="entry name" value="GrpE"/>
    <property type="match status" value="1"/>
</dbReference>
<dbReference type="Gene3D" id="2.30.22.10">
    <property type="entry name" value="Head domain of nucleotide exchange factor GrpE"/>
    <property type="match status" value="1"/>
</dbReference>
<keyword evidence="3" id="KW-0963">Cytoplasm</keyword>
<dbReference type="Proteomes" id="UP001164965">
    <property type="component" value="Chromosome"/>
</dbReference>
<feature type="region of interest" description="Disordered" evidence="6">
    <location>
        <begin position="1"/>
        <end position="64"/>
    </location>
</feature>
<dbReference type="SUPFAM" id="SSF51064">
    <property type="entry name" value="Head domain of nucleotide exchange factor GrpE"/>
    <property type="match status" value="1"/>
</dbReference>
<dbReference type="Gene3D" id="3.90.20.20">
    <property type="match status" value="1"/>
</dbReference>
<comment type="function">
    <text evidence="3 4">Participates actively in the response to hyperosmotic and heat shock by preventing the aggregation of stress-denatured proteins, in association with DnaK and GrpE. It is the nucleotide exchange factor for DnaK and may function as a thermosensor. Unfolded proteins bind initially to DnaJ; upon interaction with the DnaJ-bound protein, DnaK hydrolyzes its bound ATP, resulting in the formation of a stable complex. GrpE releases ADP from DnaK; ATP binding to DnaK triggers the release of the substrate protein, thus completing the reaction cycle. Several rounds of ATP-dependent interactions between DnaJ, DnaK and GrpE are required for fully efficient folding.</text>
</comment>
<proteinExistence type="inferred from homology"/>
<comment type="subcellular location">
    <subcellularLocation>
        <location evidence="3">Cytoplasm</location>
    </subcellularLocation>
</comment>
<reference evidence="7" key="1">
    <citation type="submission" date="2022-10" db="EMBL/GenBank/DDBJ databases">
        <title>Rhodococcus sp.75.</title>
        <authorList>
            <person name="Sun M."/>
        </authorList>
    </citation>
    <scope>NUCLEOTIDE SEQUENCE</scope>
    <source>
        <strain evidence="7">75</strain>
    </source>
</reference>
<gene>
    <name evidence="3 7" type="primary">grpE</name>
    <name evidence="7" type="ORF">RHODO2019_00410</name>
</gene>
<organism evidence="7 8">
    <name type="scientific">Rhodococcus antarcticus</name>
    <dbReference type="NCBI Taxonomy" id="2987751"/>
    <lineage>
        <taxon>Bacteria</taxon>
        <taxon>Bacillati</taxon>
        <taxon>Actinomycetota</taxon>
        <taxon>Actinomycetes</taxon>
        <taxon>Mycobacteriales</taxon>
        <taxon>Nocardiaceae</taxon>
        <taxon>Rhodococcus</taxon>
    </lineage>
</organism>
<comment type="similarity">
    <text evidence="1 3 5">Belongs to the GrpE family.</text>
</comment>
<dbReference type="RefSeq" id="WP_265383121.1">
    <property type="nucleotide sequence ID" value="NZ_CP110615.1"/>
</dbReference>
<evidence type="ECO:0000256" key="4">
    <source>
        <dbReference type="RuleBase" id="RU000639"/>
    </source>
</evidence>
<dbReference type="NCBIfam" id="NF010761">
    <property type="entry name" value="PRK14164.1"/>
    <property type="match status" value="1"/>
</dbReference>
<dbReference type="Pfam" id="PF01025">
    <property type="entry name" value="GrpE"/>
    <property type="match status" value="1"/>
</dbReference>
<evidence type="ECO:0000256" key="5">
    <source>
        <dbReference type="RuleBase" id="RU004478"/>
    </source>
</evidence>
<keyword evidence="3 4" id="KW-0346">Stress response</keyword>
<keyword evidence="8" id="KW-1185">Reference proteome</keyword>
<evidence type="ECO:0000313" key="7">
    <source>
        <dbReference type="EMBL" id="UZJ25015.1"/>
    </source>
</evidence>
<dbReference type="PANTHER" id="PTHR21237:SF23">
    <property type="entry name" value="GRPE PROTEIN HOMOLOG, MITOCHONDRIAL"/>
    <property type="match status" value="1"/>
</dbReference>
<name>A0ABY6P027_9NOCA</name>
<dbReference type="InterPro" id="IPR013805">
    <property type="entry name" value="GrpE_CC"/>
</dbReference>
<dbReference type="EMBL" id="CP110615">
    <property type="protein sequence ID" value="UZJ25015.1"/>
    <property type="molecule type" value="Genomic_DNA"/>
</dbReference>
<dbReference type="PROSITE" id="PS01071">
    <property type="entry name" value="GRPE"/>
    <property type="match status" value="1"/>
</dbReference>
<sequence length="235" mass="25180">MSPREDEREREPVTITDRRRIDPETGRARVVDTAAADVDPSEPPVVEPPVGAPPVVEPHDAEPSPAEEAALLGEVLDAEVTEEGALDPVQLELAERTADLQRVSAEYANYRRRVDRDRQSVVDGAKAQVAVALIGVLDDLDRARSHGDLEGPLKAVADKLVDALTGQGLASYGAVGDAFDPALHEAVSHSGDGGAPVLDMVMRQGYRFGERVLRPAMVAVTEDAQQETPVAQDEQ</sequence>
<evidence type="ECO:0000256" key="1">
    <source>
        <dbReference type="ARBA" id="ARBA00009054"/>
    </source>
</evidence>
<feature type="compositionally biased region" description="Pro residues" evidence="6">
    <location>
        <begin position="41"/>
        <end position="56"/>
    </location>
</feature>
<keyword evidence="2 3" id="KW-0143">Chaperone</keyword>
<protein>
    <recommendedName>
        <fullName evidence="3 4">Protein GrpE</fullName>
    </recommendedName>
    <alternativeName>
        <fullName evidence="3">HSP-70 cofactor</fullName>
    </alternativeName>
</protein>
<feature type="compositionally biased region" description="Basic and acidic residues" evidence="6">
    <location>
        <begin position="1"/>
        <end position="30"/>
    </location>
</feature>
<dbReference type="InterPro" id="IPR000740">
    <property type="entry name" value="GrpE"/>
</dbReference>
<dbReference type="HAMAP" id="MF_01151">
    <property type="entry name" value="GrpE"/>
    <property type="match status" value="1"/>
</dbReference>
<dbReference type="InterPro" id="IPR009012">
    <property type="entry name" value="GrpE_head"/>
</dbReference>
<evidence type="ECO:0000313" key="8">
    <source>
        <dbReference type="Proteomes" id="UP001164965"/>
    </source>
</evidence>
<evidence type="ECO:0000256" key="2">
    <source>
        <dbReference type="ARBA" id="ARBA00023186"/>
    </source>
</evidence>
<accession>A0ABY6P027</accession>
<dbReference type="SUPFAM" id="SSF58014">
    <property type="entry name" value="Coiled-coil domain of nucleotide exchange factor GrpE"/>
    <property type="match status" value="1"/>
</dbReference>